<dbReference type="RefSeq" id="WP_194539522.1">
    <property type="nucleotide sequence ID" value="NZ_JACEFB010000017.1"/>
</dbReference>
<feature type="region of interest" description="Disordered" evidence="1">
    <location>
        <begin position="239"/>
        <end position="271"/>
    </location>
</feature>
<accession>A0A7V9ACX9</accession>
<keyword evidence="3" id="KW-1185">Reference proteome</keyword>
<proteinExistence type="predicted"/>
<protein>
    <recommendedName>
        <fullName evidence="4">SH3 domain-containing protein</fullName>
    </recommendedName>
</protein>
<feature type="compositionally biased region" description="Low complexity" evidence="1">
    <location>
        <begin position="47"/>
        <end position="78"/>
    </location>
</feature>
<sequence length="457" mass="47513">MRGADGRRGRNGARRGAGFGARLGLRFGQVLVLIAGWGLGGIAEAQSGSSTSAGASPSGSAGDSPVGSPSNSLGSGSLPKPPYLAVVTAPQVTLRAGPSDQFPDTGTLQAGMLVWVDHEEGNGWLAVQDPPQTLRCISWVPMQFINFDKSRPIPQNVVVDEAGAPLRPGKIGLAEPLPVQRTRVPGGTILLVIGPPVQREGKTWYPVAAPPGDFRYLPKQAVQAQRGGAWHYQVREPAPAPTAGAAGSSATAGLAGTVGNSGSSRPAAMPSPLVQHPLWQQAEAAEQAGRFEEAERLFFELARILNEQGKQHDLANLCYTRIHALREKRRQGPRTSPAPSGSLPASASGSAAPARLLPPETPPASAASSTGPTPAAADSPRWYGPGRLVRSAIALDGRKTYALEAHPGVPLVYVVPGAAGDLERYVNTVVQVYGTAQNRRGLSYPYVAAAAVSPAPR</sequence>
<evidence type="ECO:0000256" key="1">
    <source>
        <dbReference type="SAM" id="MobiDB-lite"/>
    </source>
</evidence>
<name>A0A7V9ACX9_9BACT</name>
<feature type="compositionally biased region" description="Low complexity" evidence="1">
    <location>
        <begin position="241"/>
        <end position="257"/>
    </location>
</feature>
<reference evidence="2 3" key="1">
    <citation type="submission" date="2020-07" db="EMBL/GenBank/DDBJ databases">
        <title>Thermogemmata thermophila gen. nov., sp. nov., a novel moderate thermophilic planctomycete from a Kamchatka hot spring.</title>
        <authorList>
            <person name="Elcheninov A.G."/>
            <person name="Podosokorskaya O.A."/>
            <person name="Kovaleva O.L."/>
            <person name="Novikov A."/>
            <person name="Bonch-Osmolovskaya E.A."/>
            <person name="Toshchakov S.V."/>
            <person name="Kublanov I.V."/>
        </authorList>
    </citation>
    <scope>NUCLEOTIDE SEQUENCE [LARGE SCALE GENOMIC DNA]</scope>
    <source>
        <strain evidence="2 3">2918</strain>
    </source>
</reference>
<feature type="region of interest" description="Disordered" evidence="1">
    <location>
        <begin position="328"/>
        <end position="382"/>
    </location>
</feature>
<evidence type="ECO:0000313" key="3">
    <source>
        <dbReference type="Proteomes" id="UP000542342"/>
    </source>
</evidence>
<evidence type="ECO:0000313" key="2">
    <source>
        <dbReference type="EMBL" id="MBA2227658.1"/>
    </source>
</evidence>
<dbReference type="EMBL" id="JACEFB010000017">
    <property type="protein sequence ID" value="MBA2227658.1"/>
    <property type="molecule type" value="Genomic_DNA"/>
</dbReference>
<dbReference type="Proteomes" id="UP000542342">
    <property type="component" value="Unassembled WGS sequence"/>
</dbReference>
<comment type="caution">
    <text evidence="2">The sequence shown here is derived from an EMBL/GenBank/DDBJ whole genome shotgun (WGS) entry which is preliminary data.</text>
</comment>
<evidence type="ECO:0008006" key="4">
    <source>
        <dbReference type="Google" id="ProtNLM"/>
    </source>
</evidence>
<feature type="region of interest" description="Disordered" evidence="1">
    <location>
        <begin position="46"/>
        <end position="80"/>
    </location>
</feature>
<organism evidence="2 3">
    <name type="scientific">Thermogemmata fonticola</name>
    <dbReference type="NCBI Taxonomy" id="2755323"/>
    <lineage>
        <taxon>Bacteria</taxon>
        <taxon>Pseudomonadati</taxon>
        <taxon>Planctomycetota</taxon>
        <taxon>Planctomycetia</taxon>
        <taxon>Gemmatales</taxon>
        <taxon>Gemmataceae</taxon>
        <taxon>Thermogemmata</taxon>
    </lineage>
</organism>
<feature type="compositionally biased region" description="Low complexity" evidence="1">
    <location>
        <begin position="337"/>
        <end position="380"/>
    </location>
</feature>
<dbReference type="AlphaFoldDB" id="A0A7V9ACX9"/>
<gene>
    <name evidence="2" type="ORF">H0921_15985</name>
</gene>